<evidence type="ECO:0000313" key="1">
    <source>
        <dbReference type="EMBL" id="SCZ70089.1"/>
    </source>
</evidence>
<gene>
    <name evidence="1" type="ORF">SAMN04488118_11030</name>
</gene>
<sequence>MQEEIQGSLAFTPCHFLLRNISHFENAKAALSFEGTKGGRDVETAEAAAIF</sequence>
<protein>
    <submittedName>
        <fullName evidence="1">Uncharacterized protein</fullName>
    </submittedName>
</protein>
<name>A0A1G5R9V2_9RHOB</name>
<accession>A0A1G5R9V2</accession>
<keyword evidence="2" id="KW-1185">Reference proteome</keyword>
<dbReference type="Proteomes" id="UP000198767">
    <property type="component" value="Unassembled WGS sequence"/>
</dbReference>
<reference evidence="1 2" key="1">
    <citation type="submission" date="2016-10" db="EMBL/GenBank/DDBJ databases">
        <authorList>
            <person name="de Groot N.N."/>
        </authorList>
    </citation>
    <scope>NUCLEOTIDE SEQUENCE [LARGE SCALE GENOMIC DNA]</scope>
    <source>
        <strain evidence="1 2">U95</strain>
    </source>
</reference>
<dbReference type="EMBL" id="FMWG01000010">
    <property type="protein sequence ID" value="SCZ70089.1"/>
    <property type="molecule type" value="Genomic_DNA"/>
</dbReference>
<dbReference type="STRING" id="1156985.SAMN04488118_11030"/>
<evidence type="ECO:0000313" key="2">
    <source>
        <dbReference type="Proteomes" id="UP000198767"/>
    </source>
</evidence>
<dbReference type="AlphaFoldDB" id="A0A1G5R9V2"/>
<organism evidence="1 2">
    <name type="scientific">Epibacterium ulvae</name>
    <dbReference type="NCBI Taxonomy" id="1156985"/>
    <lineage>
        <taxon>Bacteria</taxon>
        <taxon>Pseudomonadati</taxon>
        <taxon>Pseudomonadota</taxon>
        <taxon>Alphaproteobacteria</taxon>
        <taxon>Rhodobacterales</taxon>
        <taxon>Roseobacteraceae</taxon>
        <taxon>Epibacterium</taxon>
    </lineage>
</organism>
<proteinExistence type="predicted"/>